<dbReference type="Proteomes" id="UP001233999">
    <property type="component" value="Unassembled WGS sequence"/>
</dbReference>
<evidence type="ECO:0000256" key="4">
    <source>
        <dbReference type="ARBA" id="ARBA00022729"/>
    </source>
</evidence>
<keyword evidence="14" id="KW-0628">Postsynaptic cell membrane</keyword>
<comment type="subcellular location">
    <subcellularLocation>
        <location evidence="17">Postsynaptic cell membrane</location>
        <topology evidence="17">Multi-pass membrane protein</topology>
    </subcellularLocation>
</comment>
<reference evidence="22" key="2">
    <citation type="submission" date="2023-05" db="EMBL/GenBank/DDBJ databases">
        <authorList>
            <person name="Fouks B."/>
        </authorList>
    </citation>
    <scope>NUCLEOTIDE SEQUENCE</scope>
    <source>
        <strain evidence="22">Stay&amp;Tobe</strain>
        <tissue evidence="22">Testes</tissue>
    </source>
</reference>
<dbReference type="Gene3D" id="2.70.170.10">
    <property type="entry name" value="Neurotransmitter-gated ion-channel ligand-binding domain"/>
    <property type="match status" value="1"/>
</dbReference>
<comment type="caution">
    <text evidence="22">The sequence shown here is derived from an EMBL/GenBank/DDBJ whole genome shotgun (WGS) entry which is preliminary data.</text>
</comment>
<evidence type="ECO:0000256" key="7">
    <source>
        <dbReference type="ARBA" id="ARBA00023065"/>
    </source>
</evidence>
<dbReference type="GO" id="GO:0004890">
    <property type="term" value="F:GABA-A receptor activity"/>
    <property type="evidence" value="ECO:0007669"/>
    <property type="project" value="InterPro"/>
</dbReference>
<evidence type="ECO:0000256" key="12">
    <source>
        <dbReference type="ARBA" id="ARBA00023180"/>
    </source>
</evidence>
<keyword evidence="13" id="KW-0868">Chloride</keyword>
<dbReference type="InterPro" id="IPR006201">
    <property type="entry name" value="Neur_channel"/>
</dbReference>
<evidence type="ECO:0000259" key="21">
    <source>
        <dbReference type="Pfam" id="PF02932"/>
    </source>
</evidence>
<dbReference type="InterPro" id="IPR006029">
    <property type="entry name" value="Neurotrans-gated_channel_TM"/>
</dbReference>
<feature type="domain" description="Neurotransmitter-gated ion-channel ligand-binding" evidence="20">
    <location>
        <begin position="70"/>
        <end position="272"/>
    </location>
</feature>
<dbReference type="Gene3D" id="1.20.58.390">
    <property type="entry name" value="Neurotransmitter-gated ion-channel transmembrane domain"/>
    <property type="match status" value="1"/>
</dbReference>
<evidence type="ECO:0000313" key="22">
    <source>
        <dbReference type="EMBL" id="KAJ9594383.1"/>
    </source>
</evidence>
<dbReference type="NCBIfam" id="TIGR00860">
    <property type="entry name" value="LIC"/>
    <property type="match status" value="1"/>
</dbReference>
<dbReference type="PRINTS" id="PR00253">
    <property type="entry name" value="GABAARECEPTR"/>
</dbReference>
<keyword evidence="3 18" id="KW-0812">Transmembrane</keyword>
<evidence type="ECO:0000256" key="14">
    <source>
        <dbReference type="ARBA" id="ARBA00023257"/>
    </source>
</evidence>
<evidence type="ECO:0000256" key="1">
    <source>
        <dbReference type="ARBA" id="ARBA00022448"/>
    </source>
</evidence>
<evidence type="ECO:0000256" key="19">
    <source>
        <dbReference type="SAM" id="MobiDB-lite"/>
    </source>
</evidence>
<evidence type="ECO:0000256" key="13">
    <source>
        <dbReference type="ARBA" id="ARBA00023214"/>
    </source>
</evidence>
<dbReference type="Pfam" id="PF02931">
    <property type="entry name" value="Neur_chan_LBD"/>
    <property type="match status" value="1"/>
</dbReference>
<keyword evidence="23" id="KW-1185">Reference proteome</keyword>
<dbReference type="PRINTS" id="PR01079">
    <property type="entry name" value="GABAARALPHA"/>
</dbReference>
<reference evidence="22" key="1">
    <citation type="journal article" date="2023" name="IScience">
        <title>Live-bearing cockroach genome reveals convergent evolutionary mechanisms linked to viviparity in insects and beyond.</title>
        <authorList>
            <person name="Fouks B."/>
            <person name="Harrison M.C."/>
            <person name="Mikhailova A.A."/>
            <person name="Marchal E."/>
            <person name="English S."/>
            <person name="Carruthers M."/>
            <person name="Jennings E.C."/>
            <person name="Chiamaka E.L."/>
            <person name="Frigard R.A."/>
            <person name="Pippel M."/>
            <person name="Attardo G.M."/>
            <person name="Benoit J.B."/>
            <person name="Bornberg-Bauer E."/>
            <person name="Tobe S.S."/>
        </authorList>
    </citation>
    <scope>NUCLEOTIDE SEQUENCE</scope>
    <source>
        <strain evidence="22">Stay&amp;Tobe</strain>
    </source>
</reference>
<dbReference type="GO" id="GO:0005230">
    <property type="term" value="F:extracellular ligand-gated monoatomic ion channel activity"/>
    <property type="evidence" value="ECO:0007669"/>
    <property type="project" value="InterPro"/>
</dbReference>
<keyword evidence="9" id="KW-1015">Disulfide bond</keyword>
<evidence type="ECO:0000256" key="10">
    <source>
        <dbReference type="ARBA" id="ARBA00023170"/>
    </source>
</evidence>
<dbReference type="FunFam" id="1.20.58.390:FF:000065">
    <property type="entry name" value="GABA-gated ion channel"/>
    <property type="match status" value="1"/>
</dbReference>
<evidence type="ECO:0000256" key="8">
    <source>
        <dbReference type="ARBA" id="ARBA00023136"/>
    </source>
</evidence>
<comment type="similarity">
    <text evidence="18">Belongs to the ligand-gated ion channel (TC 1.A.9) family.</text>
</comment>
<evidence type="ECO:0000256" key="3">
    <source>
        <dbReference type="ARBA" id="ARBA00022692"/>
    </source>
</evidence>
<dbReference type="CDD" id="cd19007">
    <property type="entry name" value="LGIC_ECD_GABAR_GRD-like"/>
    <property type="match status" value="1"/>
</dbReference>
<feature type="transmembrane region" description="Helical" evidence="18">
    <location>
        <begin position="338"/>
        <end position="360"/>
    </location>
</feature>
<dbReference type="GO" id="GO:0034707">
    <property type="term" value="C:chloride channel complex"/>
    <property type="evidence" value="ECO:0007669"/>
    <property type="project" value="UniProtKB-KW"/>
</dbReference>
<dbReference type="PRINTS" id="PR00252">
    <property type="entry name" value="NRIONCHANNEL"/>
</dbReference>
<dbReference type="InterPro" id="IPR036719">
    <property type="entry name" value="Neuro-gated_channel_TM_sf"/>
</dbReference>
<evidence type="ECO:0000256" key="6">
    <source>
        <dbReference type="ARBA" id="ARBA00023018"/>
    </source>
</evidence>
<dbReference type="AlphaFoldDB" id="A0AAD8AAK6"/>
<dbReference type="Pfam" id="PF02932">
    <property type="entry name" value="Neur_chan_memb"/>
    <property type="match status" value="1"/>
</dbReference>
<dbReference type="SUPFAM" id="SSF90112">
    <property type="entry name" value="Neurotransmitter-gated ion-channel transmembrane pore"/>
    <property type="match status" value="1"/>
</dbReference>
<dbReference type="PROSITE" id="PS00236">
    <property type="entry name" value="NEUROTR_ION_CHANNEL"/>
    <property type="match status" value="1"/>
</dbReference>
<keyword evidence="1 18" id="KW-0813">Transport</keyword>
<gene>
    <name evidence="22" type="ORF">L9F63_014173</name>
</gene>
<comment type="caution">
    <text evidence="18">Lacks conserved residue(s) required for the propagation of feature annotation.</text>
</comment>
<keyword evidence="10" id="KW-0675">Receptor</keyword>
<keyword evidence="5 18" id="KW-1133">Transmembrane helix</keyword>
<organism evidence="22 23">
    <name type="scientific">Diploptera punctata</name>
    <name type="common">Pacific beetle cockroach</name>
    <dbReference type="NCBI Taxonomy" id="6984"/>
    <lineage>
        <taxon>Eukaryota</taxon>
        <taxon>Metazoa</taxon>
        <taxon>Ecdysozoa</taxon>
        <taxon>Arthropoda</taxon>
        <taxon>Hexapoda</taxon>
        <taxon>Insecta</taxon>
        <taxon>Pterygota</taxon>
        <taxon>Neoptera</taxon>
        <taxon>Polyneoptera</taxon>
        <taxon>Dictyoptera</taxon>
        <taxon>Blattodea</taxon>
        <taxon>Blaberoidea</taxon>
        <taxon>Blaberidae</taxon>
        <taxon>Diplopterinae</taxon>
        <taxon>Diploptera</taxon>
    </lineage>
</organism>
<dbReference type="GO" id="GO:0099095">
    <property type="term" value="F:ligand-gated monoatomic anion channel activity"/>
    <property type="evidence" value="ECO:0007669"/>
    <property type="project" value="UniProtKB-ARBA"/>
</dbReference>
<keyword evidence="11" id="KW-0869">Chloride channel</keyword>
<keyword evidence="16 18" id="KW-0407">Ion channel</keyword>
<accession>A0AAD8AAK6</accession>
<evidence type="ECO:0000259" key="20">
    <source>
        <dbReference type="Pfam" id="PF02931"/>
    </source>
</evidence>
<name>A0AAD8AAK6_DIPPU</name>
<keyword evidence="8 18" id="KW-0472">Membrane</keyword>
<keyword evidence="2" id="KW-1003">Cell membrane</keyword>
<feature type="transmembrane region" description="Helical" evidence="18">
    <location>
        <begin position="275"/>
        <end position="297"/>
    </location>
</feature>
<keyword evidence="4" id="KW-0732">Signal</keyword>
<protein>
    <recommendedName>
        <fullName evidence="24">Gamma-aminobutyric acid receptor alpha-like</fullName>
    </recommendedName>
</protein>
<dbReference type="InterPro" id="IPR038050">
    <property type="entry name" value="Neuro_actylchol_rec"/>
</dbReference>
<dbReference type="FunFam" id="2.70.170.10:FF:000003">
    <property type="entry name" value="Putative gamma-aminobutyric acid receptor subunit gamma-2"/>
    <property type="match status" value="1"/>
</dbReference>
<evidence type="ECO:0000256" key="2">
    <source>
        <dbReference type="ARBA" id="ARBA00022475"/>
    </source>
</evidence>
<dbReference type="CDD" id="cd19049">
    <property type="entry name" value="LGIC_TM_anion"/>
    <property type="match status" value="1"/>
</dbReference>
<feature type="non-terminal residue" evidence="22">
    <location>
        <position position="554"/>
    </location>
</feature>
<dbReference type="InterPro" id="IPR006202">
    <property type="entry name" value="Neur_chan_lig-bd"/>
</dbReference>
<evidence type="ECO:0000256" key="9">
    <source>
        <dbReference type="ARBA" id="ARBA00023157"/>
    </source>
</evidence>
<dbReference type="InterPro" id="IPR018000">
    <property type="entry name" value="Neurotransmitter_ion_chnl_CS"/>
</dbReference>
<evidence type="ECO:0000256" key="11">
    <source>
        <dbReference type="ARBA" id="ARBA00023173"/>
    </source>
</evidence>
<dbReference type="InterPro" id="IPR001390">
    <property type="entry name" value="GABAAa_rcpt"/>
</dbReference>
<sequence>LATIRKLLSRGDCTARDMFMLRKSVINYFNNETSLVIPLHRDVERVHIVNKRLFPVAAGNDVVSRNITMVLENLLKDYESSQLPTHGRGQPTIVRTNMLIRSMGPISELDMDYSMDCYFRQYWRDSRLSFLGPIKNLSLSIKMLERIWRPDTYFYNGKNSYVHTITVPNKLLRITQDGDILYSMRLTIKAKCPMELRNFPMDRQSCPLILGSYAYTTKHLVYQWQSGSPVDFVKGMALSQFDLISFPQRNLTFKRREGEFSVLQVNFNLQRHTGYFLIQVYVPCILIVVLSWVSFWIHREATSDRVGLGITTVLTLSTISLDSRIDLPKVRYATALDWFLLMSFFYCIATLLEFAGVHYFTKVGSGEIPVDEEEWEDAEGVAEEVFACTTTTDIVDTSRSPSLRSAQRRSSLICPIYNDPLNYGLSATSSPCQQQSGHHHHHQQVTFMTRQTQTERQIPKWRQLLYCLAGDDAYRRQRQREAALAAATSSIVKGTKGSADIGAIARHVNSVSHIDRAARVLFPASFGLLNLFYWVIYYTCQEEFDWRDPPIASS</sequence>
<dbReference type="InterPro" id="IPR006028">
    <property type="entry name" value="GABAA/Glycine_rcpt"/>
</dbReference>
<keyword evidence="7 18" id="KW-0406">Ion transport</keyword>
<proteinExistence type="inferred from homology"/>
<dbReference type="GO" id="GO:0005254">
    <property type="term" value="F:chloride channel activity"/>
    <property type="evidence" value="ECO:0007669"/>
    <property type="project" value="UniProtKB-KW"/>
</dbReference>
<evidence type="ECO:0000256" key="5">
    <source>
        <dbReference type="ARBA" id="ARBA00022989"/>
    </source>
</evidence>
<evidence type="ECO:0000256" key="15">
    <source>
        <dbReference type="ARBA" id="ARBA00023286"/>
    </source>
</evidence>
<evidence type="ECO:0008006" key="24">
    <source>
        <dbReference type="Google" id="ProtNLM"/>
    </source>
</evidence>
<feature type="region of interest" description="Disordered" evidence="19">
    <location>
        <begin position="428"/>
        <end position="450"/>
    </location>
</feature>
<evidence type="ECO:0000256" key="17">
    <source>
        <dbReference type="ARBA" id="ARBA00034104"/>
    </source>
</evidence>
<dbReference type="GO" id="GO:0045211">
    <property type="term" value="C:postsynaptic membrane"/>
    <property type="evidence" value="ECO:0007669"/>
    <property type="project" value="UniProtKB-SubCell"/>
</dbReference>
<keyword evidence="12" id="KW-0325">Glycoprotein</keyword>
<evidence type="ECO:0000256" key="16">
    <source>
        <dbReference type="ARBA" id="ARBA00023303"/>
    </source>
</evidence>
<keyword evidence="6" id="KW-0770">Synapse</keyword>
<dbReference type="InterPro" id="IPR036734">
    <property type="entry name" value="Neur_chan_lig-bd_sf"/>
</dbReference>
<keyword evidence="15" id="KW-1071">Ligand-gated ion channel</keyword>
<dbReference type="EMBL" id="JASPKZ010003048">
    <property type="protein sequence ID" value="KAJ9594383.1"/>
    <property type="molecule type" value="Genomic_DNA"/>
</dbReference>
<feature type="domain" description="Neurotransmitter-gated ion-channel transmembrane" evidence="21">
    <location>
        <begin position="280"/>
        <end position="534"/>
    </location>
</feature>
<dbReference type="SUPFAM" id="SSF63712">
    <property type="entry name" value="Nicotinic receptor ligand binding domain-like"/>
    <property type="match status" value="1"/>
</dbReference>
<evidence type="ECO:0000256" key="18">
    <source>
        <dbReference type="RuleBase" id="RU000687"/>
    </source>
</evidence>
<dbReference type="PANTHER" id="PTHR18945">
    <property type="entry name" value="NEUROTRANSMITTER GATED ION CHANNEL"/>
    <property type="match status" value="1"/>
</dbReference>
<evidence type="ECO:0000313" key="23">
    <source>
        <dbReference type="Proteomes" id="UP001233999"/>
    </source>
</evidence>